<evidence type="ECO:0000313" key="1">
    <source>
        <dbReference type="EMBL" id="TNN44197.1"/>
    </source>
</evidence>
<proteinExistence type="predicted"/>
<gene>
    <name evidence="1" type="ORF">EYF80_045614</name>
</gene>
<reference evidence="1 2" key="1">
    <citation type="submission" date="2019-03" db="EMBL/GenBank/DDBJ databases">
        <title>First draft genome of Liparis tanakae, snailfish: a comprehensive survey of snailfish specific genes.</title>
        <authorList>
            <person name="Kim W."/>
            <person name="Song I."/>
            <person name="Jeong J.-H."/>
            <person name="Kim D."/>
            <person name="Kim S."/>
            <person name="Ryu S."/>
            <person name="Song J.Y."/>
            <person name="Lee S.K."/>
        </authorList>
    </citation>
    <scope>NUCLEOTIDE SEQUENCE [LARGE SCALE GENOMIC DNA]</scope>
    <source>
        <tissue evidence="1">Muscle</tissue>
    </source>
</reference>
<organism evidence="1 2">
    <name type="scientific">Liparis tanakae</name>
    <name type="common">Tanaka's snailfish</name>
    <dbReference type="NCBI Taxonomy" id="230148"/>
    <lineage>
        <taxon>Eukaryota</taxon>
        <taxon>Metazoa</taxon>
        <taxon>Chordata</taxon>
        <taxon>Craniata</taxon>
        <taxon>Vertebrata</taxon>
        <taxon>Euteleostomi</taxon>
        <taxon>Actinopterygii</taxon>
        <taxon>Neopterygii</taxon>
        <taxon>Teleostei</taxon>
        <taxon>Neoteleostei</taxon>
        <taxon>Acanthomorphata</taxon>
        <taxon>Eupercaria</taxon>
        <taxon>Perciformes</taxon>
        <taxon>Cottioidei</taxon>
        <taxon>Cottales</taxon>
        <taxon>Liparidae</taxon>
        <taxon>Liparis</taxon>
    </lineage>
</organism>
<sequence length="79" mass="8637">MQKIKMHPGCNVDGELQQLLGREGGGSAMLLGEGRIGLQHSALPQKVQEVSVGGVFDGYVQVTWRNAETENREEEESIL</sequence>
<protein>
    <submittedName>
        <fullName evidence="1">Uncharacterized protein</fullName>
    </submittedName>
</protein>
<evidence type="ECO:0000313" key="2">
    <source>
        <dbReference type="Proteomes" id="UP000314294"/>
    </source>
</evidence>
<keyword evidence="2" id="KW-1185">Reference proteome</keyword>
<accession>A0A4Z2FSI9</accession>
<comment type="caution">
    <text evidence="1">The sequence shown here is derived from an EMBL/GenBank/DDBJ whole genome shotgun (WGS) entry which is preliminary data.</text>
</comment>
<dbReference type="AlphaFoldDB" id="A0A4Z2FSI9"/>
<dbReference type="EMBL" id="SRLO01000918">
    <property type="protein sequence ID" value="TNN44197.1"/>
    <property type="molecule type" value="Genomic_DNA"/>
</dbReference>
<name>A0A4Z2FSI9_9TELE</name>
<dbReference type="Proteomes" id="UP000314294">
    <property type="component" value="Unassembled WGS sequence"/>
</dbReference>